<dbReference type="Proteomes" id="UP001597301">
    <property type="component" value="Unassembled WGS sequence"/>
</dbReference>
<reference evidence="2" key="1">
    <citation type="journal article" date="2019" name="Int. J. Syst. Evol. Microbiol.">
        <title>The Global Catalogue of Microorganisms (GCM) 10K type strain sequencing project: providing services to taxonomists for standard genome sequencing and annotation.</title>
        <authorList>
            <consortium name="The Broad Institute Genomics Platform"/>
            <consortium name="The Broad Institute Genome Sequencing Center for Infectious Disease"/>
            <person name="Wu L."/>
            <person name="Ma J."/>
        </authorList>
    </citation>
    <scope>NUCLEOTIDE SEQUENCE [LARGE SCALE GENOMIC DNA]</scope>
    <source>
        <strain evidence="2">CGMCC 1.12295</strain>
    </source>
</reference>
<organism evidence="1 2">
    <name type="scientific">Siminovitchia sediminis</name>
    <dbReference type="NCBI Taxonomy" id="1274353"/>
    <lineage>
        <taxon>Bacteria</taxon>
        <taxon>Bacillati</taxon>
        <taxon>Bacillota</taxon>
        <taxon>Bacilli</taxon>
        <taxon>Bacillales</taxon>
        <taxon>Bacillaceae</taxon>
        <taxon>Siminovitchia</taxon>
    </lineage>
</organism>
<sequence length="175" mass="20393">MRRNRLLIYLFLFMAMVAAYTVYSGSNKDEFPQDQTIRYQSSMRAAAIDMIKFIKIEDIQKEHKMSKDRIASLAAGSEELLSNYTELNTIASAYLGTDHDSGDVFEYMYLFFHNLSDLDESTVSLRENQVIYIEEIHHFLTEMVQTGLFEMELKKSLEEIEKLILSHPNLSQWVV</sequence>
<accession>A0ABW4KFU8</accession>
<proteinExistence type="predicted"/>
<dbReference type="EMBL" id="JBHUEO010000012">
    <property type="protein sequence ID" value="MFD1706368.1"/>
    <property type="molecule type" value="Genomic_DNA"/>
</dbReference>
<name>A0ABW4KFU8_9BACI</name>
<dbReference type="RefSeq" id="WP_380772959.1">
    <property type="nucleotide sequence ID" value="NZ_JBHUEO010000012.1"/>
</dbReference>
<evidence type="ECO:0000313" key="1">
    <source>
        <dbReference type="EMBL" id="MFD1706368.1"/>
    </source>
</evidence>
<gene>
    <name evidence="1" type="ORF">ACFSCZ_06320</name>
</gene>
<evidence type="ECO:0000313" key="2">
    <source>
        <dbReference type="Proteomes" id="UP001597301"/>
    </source>
</evidence>
<protein>
    <submittedName>
        <fullName evidence="1">Uncharacterized protein</fullName>
    </submittedName>
</protein>
<keyword evidence="2" id="KW-1185">Reference proteome</keyword>
<comment type="caution">
    <text evidence="1">The sequence shown here is derived from an EMBL/GenBank/DDBJ whole genome shotgun (WGS) entry which is preliminary data.</text>
</comment>